<evidence type="ECO:0000313" key="3">
    <source>
        <dbReference type="EMBL" id="PLK58378.1"/>
    </source>
</evidence>
<dbReference type="GO" id="GO:0006744">
    <property type="term" value="P:ubiquinone biosynthetic process"/>
    <property type="evidence" value="ECO:0007669"/>
    <property type="project" value="UniProtKB-UniRule"/>
</dbReference>
<reference evidence="3 4" key="1">
    <citation type="submission" date="2017-06" db="EMBL/GenBank/DDBJ databases">
        <title>Metabolic interaction between xylem feeders and their symbionts.</title>
        <authorList>
            <person name="Chouaia B."/>
        </authorList>
    </citation>
    <scope>NUCLEOTIDE SEQUENCE [LARGE SCALE GENOMIC DNA]</scope>
    <source>
        <strain evidence="3 4">Gra</strain>
    </source>
</reference>
<evidence type="ECO:0000259" key="2">
    <source>
        <dbReference type="Pfam" id="PF02036"/>
    </source>
</evidence>
<dbReference type="Pfam" id="PF02036">
    <property type="entry name" value="SCP2"/>
    <property type="match status" value="1"/>
</dbReference>
<dbReference type="PANTHER" id="PTHR38693">
    <property type="entry name" value="UBIQUINONE BIOSYNTHESIS PROTEIN UBIJ"/>
    <property type="match status" value="1"/>
</dbReference>
<comment type="pathway">
    <text evidence="1">Cofactor biosynthesis; ubiquinone biosynthesis.</text>
</comment>
<dbReference type="EMBL" id="NJPO01000138">
    <property type="protein sequence ID" value="PLK58378.1"/>
    <property type="molecule type" value="Genomic_DNA"/>
</dbReference>
<dbReference type="InterPro" id="IPR003033">
    <property type="entry name" value="SCP2_sterol-bd_dom"/>
</dbReference>
<evidence type="ECO:0000256" key="1">
    <source>
        <dbReference type="HAMAP-Rule" id="MF_02215"/>
    </source>
</evidence>
<dbReference type="AlphaFoldDB" id="A0A2N4XWG4"/>
<gene>
    <name evidence="1" type="primary">ubiJ</name>
    <name evidence="3" type="ORF">CEX73_02630</name>
</gene>
<feature type="domain" description="SCP2" evidence="2">
    <location>
        <begin position="24"/>
        <end position="106"/>
    </location>
</feature>
<dbReference type="HAMAP" id="MF_02215">
    <property type="entry name" value="UbiJ"/>
    <property type="match status" value="1"/>
</dbReference>
<keyword evidence="1" id="KW-0831">Ubiquinone biosynthesis</keyword>
<dbReference type="RefSeq" id="WP_101627038.1">
    <property type="nucleotide sequence ID" value="NZ_NJPO01000138.1"/>
</dbReference>
<comment type="subcellular location">
    <subcellularLocation>
        <location evidence="1">Cytoplasm</location>
    </subcellularLocation>
</comment>
<dbReference type="Proteomes" id="UP000234253">
    <property type="component" value="Unassembled WGS sequence"/>
</dbReference>
<sequence length="195" mass="22303">MLLKQLISAVLETLLKHLLLIFKNQPMSAKYQRLKGKVLRIELAELDTPIILVFGELQVDVLNAWNDVADCTLYTNLTTLLALDKSQHVMQFQGDRQIMQQFITLLNMVEWDAADILAPWLGDIVAEVVTRYVIRQVYSIKQQLRIFQERITLAITDEWRITPSSLELTSFYQEVNDLTLAAAQLAACLNKLEGV</sequence>
<dbReference type="OrthoDB" id="5801225at2"/>
<protein>
    <recommendedName>
        <fullName evidence="1">Ubiquinone biosynthesis accessory factor UbiJ</fullName>
    </recommendedName>
</protein>
<dbReference type="InterPro" id="IPR038989">
    <property type="entry name" value="UbiJ"/>
</dbReference>
<name>A0A2N4XWG4_9GAMM</name>
<comment type="caution">
    <text evidence="3">The sequence shown here is derived from an EMBL/GenBank/DDBJ whole genome shotgun (WGS) entry which is preliminary data.</text>
</comment>
<evidence type="ECO:0000313" key="4">
    <source>
        <dbReference type="Proteomes" id="UP000234253"/>
    </source>
</evidence>
<proteinExistence type="inferred from homology"/>
<organism evidence="3 4">
    <name type="scientific">Candidatus Palibaumannia cicadellinicola</name>
    <dbReference type="NCBI Taxonomy" id="186490"/>
    <lineage>
        <taxon>Bacteria</taxon>
        <taxon>Pseudomonadati</taxon>
        <taxon>Pseudomonadota</taxon>
        <taxon>Gammaproteobacteria</taxon>
        <taxon>Candidatus Palibaumannia</taxon>
    </lineage>
</organism>
<dbReference type="PANTHER" id="PTHR38693:SF1">
    <property type="entry name" value="UBIQUINONE BIOSYNTHESIS ACCESSORY FACTOR UBIJ"/>
    <property type="match status" value="1"/>
</dbReference>
<keyword evidence="1" id="KW-0963">Cytoplasm</keyword>
<accession>A0A2N4XWG4</accession>
<comment type="similarity">
    <text evidence="1">Belongs to the UbiJ family.</text>
</comment>
<comment type="function">
    <text evidence="1">Required for ubiquinone (coenzyme Q) biosynthesis. Binds hydrophobic ubiquinone biosynthetic intermediates via its SCP2 domain and is essential for the stability of the Ubi complex. May constitute a docking platform where Ubi enzymes assemble and access their SCP2-bound polyprenyl substrates.</text>
</comment>
<dbReference type="GO" id="GO:0005737">
    <property type="term" value="C:cytoplasm"/>
    <property type="evidence" value="ECO:0007669"/>
    <property type="project" value="UniProtKB-SubCell"/>
</dbReference>
<dbReference type="UniPathway" id="UPA00232"/>